<protein>
    <submittedName>
        <fullName evidence="3">Uncharacterized protein</fullName>
    </submittedName>
</protein>
<dbReference type="Proteomes" id="UP000829354">
    <property type="component" value="Chromosome I"/>
</dbReference>
<evidence type="ECO:0000313" key="2">
    <source>
        <dbReference type="EMBL" id="ULU09967.1"/>
    </source>
</evidence>
<sequence>MNHIHFYGLPKNYEDFKELHNPLAETIQEEDSSSDVSSNFSDLCDVANLEDLEDMLYTRYVTIQAPAGFKGRLHQPEPVEPKQLPLPIENIPSTSSNPSPQVAICTVETGKQILDNVLSRSNMIMMQQILMKKKDVDEKMRKLEKRKEEEEKEQKNPSVGEPIAKRLRLVKVKNSTNFLKM</sequence>
<dbReference type="EMBL" id="CP092620">
    <property type="protein sequence ID" value="UMM10904.1"/>
    <property type="molecule type" value="Genomic_DNA"/>
</dbReference>
<reference evidence="2 4" key="2">
    <citation type="submission" date="2022-05" db="EMBL/GenBank/DDBJ databases">
        <title>Chromosome-level reference genomes for two strains of Caenorhabditis briggsae: an improved platform for comparative genomics.</title>
        <authorList>
            <person name="Stevens L."/>
            <person name="Andersen E.C."/>
        </authorList>
    </citation>
    <scope>NUCLEOTIDE SEQUENCE [LARGE SCALE GENOMIC DNA]</scope>
    <source>
        <strain evidence="2">QX1410_ONT</strain>
        <tissue evidence="2">Whole-organism</tissue>
    </source>
</reference>
<feature type="region of interest" description="Disordered" evidence="1">
    <location>
        <begin position="141"/>
        <end position="165"/>
    </location>
</feature>
<evidence type="ECO:0000256" key="1">
    <source>
        <dbReference type="SAM" id="MobiDB-lite"/>
    </source>
</evidence>
<proteinExistence type="predicted"/>
<accession>A0AAE9E2F5</accession>
<evidence type="ECO:0000313" key="3">
    <source>
        <dbReference type="EMBL" id="UMM10904.1"/>
    </source>
</evidence>
<evidence type="ECO:0000313" key="4">
    <source>
        <dbReference type="Proteomes" id="UP000827892"/>
    </source>
</evidence>
<dbReference type="Proteomes" id="UP000827892">
    <property type="component" value="Chromosome I"/>
</dbReference>
<name>A0AAE9E2F5_CAEBR</name>
<feature type="compositionally biased region" description="Basic and acidic residues" evidence="1">
    <location>
        <begin position="141"/>
        <end position="155"/>
    </location>
</feature>
<evidence type="ECO:0000313" key="5">
    <source>
        <dbReference type="Proteomes" id="UP000829354"/>
    </source>
</evidence>
<dbReference type="AlphaFoldDB" id="A0AAE9E2F5"/>
<gene>
    <name evidence="2" type="ORF">L3Y34_014372</name>
    <name evidence="3" type="ORF">L5515_000457</name>
</gene>
<organism evidence="3 5">
    <name type="scientific">Caenorhabditis briggsae</name>
    <dbReference type="NCBI Taxonomy" id="6238"/>
    <lineage>
        <taxon>Eukaryota</taxon>
        <taxon>Metazoa</taxon>
        <taxon>Ecdysozoa</taxon>
        <taxon>Nematoda</taxon>
        <taxon>Chromadorea</taxon>
        <taxon>Rhabditida</taxon>
        <taxon>Rhabditina</taxon>
        <taxon>Rhabditomorpha</taxon>
        <taxon>Rhabditoidea</taxon>
        <taxon>Rhabditidae</taxon>
        <taxon>Peloderinae</taxon>
        <taxon>Caenorhabditis</taxon>
    </lineage>
</organism>
<dbReference type="EMBL" id="CP090891">
    <property type="protein sequence ID" value="ULU09967.1"/>
    <property type="molecule type" value="Genomic_DNA"/>
</dbReference>
<keyword evidence="5" id="KW-1185">Reference proteome</keyword>
<reference evidence="3 5" key="1">
    <citation type="submission" date="2022-04" db="EMBL/GenBank/DDBJ databases">
        <title>Chromosome-level reference genomes for two strains of Caenorhabditis briggsae: an improved platform for comparative genomics.</title>
        <authorList>
            <person name="Stevens L."/>
            <person name="Andersen E."/>
        </authorList>
    </citation>
    <scope>NUCLEOTIDE SEQUENCE [LARGE SCALE GENOMIC DNA]</scope>
    <source>
        <strain evidence="3">VX34</strain>
        <tissue evidence="3">Whole-organism</tissue>
    </source>
</reference>